<feature type="signal peptide" evidence="8">
    <location>
        <begin position="1"/>
        <end position="22"/>
    </location>
</feature>
<evidence type="ECO:0000256" key="7">
    <source>
        <dbReference type="ARBA" id="ARBA00031192"/>
    </source>
</evidence>
<evidence type="ECO:0000256" key="3">
    <source>
        <dbReference type="ARBA" id="ARBA00014507"/>
    </source>
</evidence>
<evidence type="ECO:0000313" key="9">
    <source>
        <dbReference type="EMBL" id="OAT45147.1"/>
    </source>
</evidence>
<dbReference type="Proteomes" id="UP000078250">
    <property type="component" value="Unassembled WGS sequence"/>
</dbReference>
<comment type="subunit">
    <text evidence="6">Self-associates. Forms filaments. Interacts with EcpD.</text>
</comment>
<evidence type="ECO:0000313" key="10">
    <source>
        <dbReference type="Proteomes" id="UP000078250"/>
    </source>
</evidence>
<dbReference type="Pfam" id="PF16449">
    <property type="entry name" value="MatB"/>
    <property type="match status" value="1"/>
</dbReference>
<evidence type="ECO:0000256" key="5">
    <source>
        <dbReference type="ARBA" id="ARBA00023263"/>
    </source>
</evidence>
<dbReference type="Gene3D" id="2.60.40.3290">
    <property type="entry name" value="Fimbrial protein EcpA"/>
    <property type="match status" value="1"/>
</dbReference>
<comment type="similarity">
    <text evidence="2">Belongs to the EcpA/MatB fimbrillin family.</text>
</comment>
<comment type="subcellular location">
    <subcellularLocation>
        <location evidence="1">Fimbrium</location>
    </subcellularLocation>
</comment>
<name>A0AAJ3HQ50_PROHU</name>
<gene>
    <name evidence="9" type="ORF">M997_3179</name>
</gene>
<evidence type="ECO:0000256" key="2">
    <source>
        <dbReference type="ARBA" id="ARBA00007305"/>
    </source>
</evidence>
<keyword evidence="4 8" id="KW-0732">Signal</keyword>
<protein>
    <recommendedName>
        <fullName evidence="3">Common pilus major fimbrillin subunit EcpA</fullName>
    </recommendedName>
    <alternativeName>
        <fullName evidence="7">MatB fimbrillin</fullName>
    </alternativeName>
</protein>
<comment type="caution">
    <text evidence="9">The sequence shown here is derived from an EMBL/GenBank/DDBJ whole genome shotgun (WGS) entry which is preliminary data.</text>
</comment>
<dbReference type="AlphaFoldDB" id="A0AAJ3HQ50"/>
<dbReference type="InterPro" id="IPR038478">
    <property type="entry name" value="Fimbrillin_EcpA_sf"/>
</dbReference>
<organism evidence="9 10">
    <name type="scientific">Proteus hauseri ATCC 700826</name>
    <dbReference type="NCBI Taxonomy" id="1354271"/>
    <lineage>
        <taxon>Bacteria</taxon>
        <taxon>Pseudomonadati</taxon>
        <taxon>Pseudomonadota</taxon>
        <taxon>Gammaproteobacteria</taxon>
        <taxon>Enterobacterales</taxon>
        <taxon>Morganellaceae</taxon>
        <taxon>Proteus</taxon>
    </lineage>
</organism>
<keyword evidence="10" id="KW-1185">Reference proteome</keyword>
<evidence type="ECO:0000256" key="8">
    <source>
        <dbReference type="SAM" id="SignalP"/>
    </source>
</evidence>
<reference evidence="9 10" key="1">
    <citation type="submission" date="2016-04" db="EMBL/GenBank/DDBJ databases">
        <title>ATOL: Assembling a taxonomically balanced genome-scale reconstruction of the evolutionary history of the Enterobacteriaceae.</title>
        <authorList>
            <person name="Plunkett G.III."/>
            <person name="Neeno-Eckwall E.C."/>
            <person name="Glasner J.D."/>
            <person name="Perna N.T."/>
        </authorList>
    </citation>
    <scope>NUCLEOTIDE SEQUENCE [LARGE SCALE GENOMIC DNA]</scope>
    <source>
        <strain evidence="9 10">ATCC 700826</strain>
    </source>
</reference>
<dbReference type="InterPro" id="IPR016514">
    <property type="entry name" value="EcpA"/>
</dbReference>
<sequence>MKKLTLAVLAVAIMGATTLAQADTRKAQAVASWDAKAIKDTQSMLVVTPLKSLTFNYAEGVKSFNTQDGAFDITIQGQEKATDFKLTSKIISDTLTRAADDSELTVGVKWNGAELSKTTDTTMVDVAAGTTAGLDFLAQDGAYNGKDRVSGQGQFAFNIASAKVAGADAKFADLADGYWDGDVKVQFTATWEGDFTKAP</sequence>
<proteinExistence type="inferred from homology"/>
<evidence type="ECO:0000256" key="1">
    <source>
        <dbReference type="ARBA" id="ARBA00004561"/>
    </source>
</evidence>
<evidence type="ECO:0000256" key="4">
    <source>
        <dbReference type="ARBA" id="ARBA00022729"/>
    </source>
</evidence>
<evidence type="ECO:0000256" key="6">
    <source>
        <dbReference type="ARBA" id="ARBA00026091"/>
    </source>
</evidence>
<dbReference type="GO" id="GO:0009289">
    <property type="term" value="C:pilus"/>
    <property type="evidence" value="ECO:0007669"/>
    <property type="project" value="UniProtKB-SubCell"/>
</dbReference>
<dbReference type="EMBL" id="LXEV01000034">
    <property type="protein sequence ID" value="OAT45147.1"/>
    <property type="molecule type" value="Genomic_DNA"/>
</dbReference>
<feature type="chain" id="PRO_5042513616" description="Common pilus major fimbrillin subunit EcpA" evidence="8">
    <location>
        <begin position="23"/>
        <end position="199"/>
    </location>
</feature>
<keyword evidence="5" id="KW-0281">Fimbrium</keyword>
<accession>A0AAJ3HQ50</accession>
<dbReference type="RefSeq" id="WP_064721079.1">
    <property type="nucleotide sequence ID" value="NZ_LXEV01000034.1"/>
</dbReference>